<protein>
    <submittedName>
        <fullName evidence="1">Uncharacterized protein</fullName>
    </submittedName>
</protein>
<accession>A0ABP6BTL5</accession>
<evidence type="ECO:0000313" key="2">
    <source>
        <dbReference type="Proteomes" id="UP001501509"/>
    </source>
</evidence>
<gene>
    <name evidence="1" type="ORF">GCM10010411_12840</name>
</gene>
<sequence length="359" mass="37692">MGLRERLVRFAAARPRPFVIVAPGGTATRLVVESELRSRGWVAASAPASANVLVICGDRGAGTAAAAEVVWQDMPSPRSRVSLGPAVTRDEVAAALDQASRELADGEQGHHTGAPAELAMADRADDRDGLKLDVLHVDLGPALAHWPAGLVVRLSLQGDVVQAAGITVPDLGGVSSFWGEPWTRAAAGERVQVGEAERRRAAARLDSVARLLAVAGWQSAAEQASRLRDEVLGGGQDAGLVGRYARFVRRTGRSRTLRWMLRDLGVIDQAAAERHGLRTYTGDVAARLNGWLTEAGRSLERMDDPRPLEGDDGPIASAAILAVLPVLLEGAELAAARLIVASLDPDLERLAVGAEAGGG</sequence>
<dbReference type="RefSeq" id="WP_344538532.1">
    <property type="nucleotide sequence ID" value="NZ_BAAATD010000001.1"/>
</dbReference>
<comment type="caution">
    <text evidence="1">The sequence shown here is derived from an EMBL/GenBank/DDBJ whole genome shotgun (WGS) entry which is preliminary data.</text>
</comment>
<organism evidence="1 2">
    <name type="scientific">Actinomadura fulvescens</name>
    <dbReference type="NCBI Taxonomy" id="46160"/>
    <lineage>
        <taxon>Bacteria</taxon>
        <taxon>Bacillati</taxon>
        <taxon>Actinomycetota</taxon>
        <taxon>Actinomycetes</taxon>
        <taxon>Streptosporangiales</taxon>
        <taxon>Thermomonosporaceae</taxon>
        <taxon>Actinomadura</taxon>
    </lineage>
</organism>
<dbReference type="Proteomes" id="UP001501509">
    <property type="component" value="Unassembled WGS sequence"/>
</dbReference>
<proteinExistence type="predicted"/>
<reference evidence="2" key="1">
    <citation type="journal article" date="2019" name="Int. J. Syst. Evol. Microbiol.">
        <title>The Global Catalogue of Microorganisms (GCM) 10K type strain sequencing project: providing services to taxonomists for standard genome sequencing and annotation.</title>
        <authorList>
            <consortium name="The Broad Institute Genomics Platform"/>
            <consortium name="The Broad Institute Genome Sequencing Center for Infectious Disease"/>
            <person name="Wu L."/>
            <person name="Ma J."/>
        </authorList>
    </citation>
    <scope>NUCLEOTIDE SEQUENCE [LARGE SCALE GENOMIC DNA]</scope>
    <source>
        <strain evidence="2">JCM 6833</strain>
    </source>
</reference>
<dbReference type="EMBL" id="BAAATD010000001">
    <property type="protein sequence ID" value="GAA2581599.1"/>
    <property type="molecule type" value="Genomic_DNA"/>
</dbReference>
<evidence type="ECO:0000313" key="1">
    <source>
        <dbReference type="EMBL" id="GAA2581599.1"/>
    </source>
</evidence>
<keyword evidence="2" id="KW-1185">Reference proteome</keyword>
<name>A0ABP6BTL5_9ACTN</name>